<accession>A0ABC8S1U3</accession>
<dbReference type="PANTHER" id="PTHR13890:SF29">
    <property type="entry name" value="MAGNESIUM TRANSPORTER MRS2-F"/>
    <property type="match status" value="1"/>
</dbReference>
<keyword evidence="2" id="KW-0813">Transport</keyword>
<feature type="transmembrane region" description="Helical" evidence="2">
    <location>
        <begin position="374"/>
        <end position="399"/>
    </location>
</feature>
<keyword evidence="2" id="KW-1133">Transmembrane helix</keyword>
<organism evidence="4 5">
    <name type="scientific">Ilex paraguariensis</name>
    <name type="common">yerba mate</name>
    <dbReference type="NCBI Taxonomy" id="185542"/>
    <lineage>
        <taxon>Eukaryota</taxon>
        <taxon>Viridiplantae</taxon>
        <taxon>Streptophyta</taxon>
        <taxon>Embryophyta</taxon>
        <taxon>Tracheophyta</taxon>
        <taxon>Spermatophyta</taxon>
        <taxon>Magnoliopsida</taxon>
        <taxon>eudicotyledons</taxon>
        <taxon>Gunneridae</taxon>
        <taxon>Pentapetalae</taxon>
        <taxon>asterids</taxon>
        <taxon>campanulids</taxon>
        <taxon>Aquifoliales</taxon>
        <taxon>Aquifoliaceae</taxon>
        <taxon>Ilex</taxon>
    </lineage>
</organism>
<evidence type="ECO:0000313" key="4">
    <source>
        <dbReference type="EMBL" id="CAK9151160.1"/>
    </source>
</evidence>
<comment type="similarity">
    <text evidence="1 2">Belongs to the CorA metal ion transporter (MIT) (TC 1.A.35.5) family.</text>
</comment>
<comment type="caution">
    <text evidence="4">The sequence shown here is derived from an EMBL/GenBank/DDBJ whole genome shotgun (WGS) entry which is preliminary data.</text>
</comment>
<dbReference type="Gene3D" id="1.20.58.340">
    <property type="entry name" value="Magnesium transport protein CorA, transmembrane region"/>
    <property type="match status" value="1"/>
</dbReference>
<evidence type="ECO:0000256" key="1">
    <source>
        <dbReference type="ARBA" id="ARBA00007535"/>
    </source>
</evidence>
<protein>
    <recommendedName>
        <fullName evidence="2">Magnesium transporter</fullName>
    </recommendedName>
</protein>
<dbReference type="AlphaFoldDB" id="A0ABC8S1U3"/>
<evidence type="ECO:0000256" key="3">
    <source>
        <dbReference type="SAM" id="MobiDB-lite"/>
    </source>
</evidence>
<dbReference type="Proteomes" id="UP001642360">
    <property type="component" value="Unassembled WGS sequence"/>
</dbReference>
<evidence type="ECO:0000256" key="2">
    <source>
        <dbReference type="RuleBase" id="RU366041"/>
    </source>
</evidence>
<comment type="function">
    <text evidence="2">Magnesium transporter that may mediate the influx of magnesium.</text>
</comment>
<dbReference type="InterPro" id="IPR039204">
    <property type="entry name" value="MRS2-like"/>
</dbReference>
<dbReference type="FunFam" id="1.20.58.340:FF:000023">
    <property type="entry name" value="Magnesium transporter MRS2-E"/>
    <property type="match status" value="1"/>
</dbReference>
<dbReference type="CDD" id="cd12823">
    <property type="entry name" value="Mrs2_Mfm1p-like"/>
    <property type="match status" value="1"/>
</dbReference>
<keyword evidence="2" id="KW-0472">Membrane</keyword>
<comment type="subcellular location">
    <subcellularLocation>
        <location evidence="2">Membrane</location>
        <topology evidence="2">Multi-pass membrane protein</topology>
    </subcellularLocation>
</comment>
<dbReference type="EMBL" id="CAUOFW020002103">
    <property type="protein sequence ID" value="CAK9151160.1"/>
    <property type="molecule type" value="Genomic_DNA"/>
</dbReference>
<evidence type="ECO:0000313" key="5">
    <source>
        <dbReference type="Proteomes" id="UP001642360"/>
    </source>
</evidence>
<keyword evidence="2" id="KW-0812">Transmembrane</keyword>
<reference evidence="4 5" key="1">
    <citation type="submission" date="2024-02" db="EMBL/GenBank/DDBJ databases">
        <authorList>
            <person name="Vignale AGUSTIN F."/>
            <person name="Sosa J E."/>
            <person name="Modenutti C."/>
        </authorList>
    </citation>
    <scope>NUCLEOTIDE SEQUENCE [LARGE SCALE GENOMIC DNA]</scope>
</reference>
<keyword evidence="2" id="KW-0460">Magnesium</keyword>
<feature type="region of interest" description="Disordered" evidence="3">
    <location>
        <begin position="263"/>
        <end position="283"/>
    </location>
</feature>
<dbReference type="GO" id="GO:0016020">
    <property type="term" value="C:membrane"/>
    <property type="evidence" value="ECO:0007669"/>
    <property type="project" value="UniProtKB-SubCell"/>
</dbReference>
<proteinExistence type="inferred from homology"/>
<dbReference type="Gene3D" id="2.40.128.330">
    <property type="match status" value="1"/>
</dbReference>
<keyword evidence="5" id="KW-1185">Reference proteome</keyword>
<keyword evidence="2" id="KW-0406">Ion transport</keyword>
<gene>
    <name evidence="4" type="ORF">ILEXP_LOCUS19320</name>
</gene>
<feature type="transmembrane region" description="Helical" evidence="2">
    <location>
        <begin position="341"/>
        <end position="362"/>
    </location>
</feature>
<sequence>MQDPVELNRSIPFPIQARRKKAWLIVPENGDSNIEDLGKHLIMRRTGISAHDLRVLDPDLSYTSTILRRERAIVVRLEHIKAIITAAEILVPNPIDPTLESFVWNLKCSLLGLEGTATKGKHKAMEESPSDMLLEARDSSPKTPLEVPNTGTSKPLPFEFRALEICLDSVCKNLESETSTLEKEAYPALDQLSAKTSSQSLQRVRLIKGRLVALSGRVQKVRDELEHLLDDDADMSEMYLTKKLAGLESDRFILNVEQKDANESELHDMSDEDTSDGSSIAPISGHKPNIEELELLLGAYFMQMEEILNKLLSLREYVHDTEDYINIILDEKQNQLLQLSVIINTATIMLNLGILIFGIFGMNVSIPLFDFGTYAQWYAAAAGVVGGGSILFIIAILWFKTKRLLD</sequence>
<dbReference type="Pfam" id="PF22099">
    <property type="entry name" value="MRS2-like"/>
    <property type="match status" value="1"/>
</dbReference>
<dbReference type="PANTHER" id="PTHR13890">
    <property type="entry name" value="RNA SPLICING PROTEIN MRS2, MITOCHONDRIAL"/>
    <property type="match status" value="1"/>
</dbReference>
<dbReference type="GO" id="GO:0015095">
    <property type="term" value="F:magnesium ion transmembrane transporter activity"/>
    <property type="evidence" value="ECO:0007669"/>
    <property type="project" value="UniProtKB-ARBA"/>
</dbReference>
<name>A0ABC8S1U3_9AQUA</name>